<evidence type="ECO:0000256" key="7">
    <source>
        <dbReference type="ARBA" id="ARBA00022759"/>
    </source>
</evidence>
<evidence type="ECO:0000256" key="5">
    <source>
        <dbReference type="ARBA" id="ARBA00022723"/>
    </source>
</evidence>
<evidence type="ECO:0008006" key="21">
    <source>
        <dbReference type="Google" id="ProtNLM"/>
    </source>
</evidence>
<name>A0AAQ3WXE2_PASNO</name>
<accession>A0AAQ3WXE2</accession>
<evidence type="ECO:0000259" key="16">
    <source>
        <dbReference type="PROSITE" id="PS50013"/>
    </source>
</evidence>
<dbReference type="PANTHER" id="PTHR37984:SF5">
    <property type="entry name" value="PROTEIN NYNRIN-LIKE"/>
    <property type="match status" value="1"/>
</dbReference>
<keyword evidence="20" id="KW-1185">Reference proteome</keyword>
<dbReference type="InterPro" id="IPR000953">
    <property type="entry name" value="Chromo/chromo_shadow_dom"/>
</dbReference>
<dbReference type="PANTHER" id="PTHR37984">
    <property type="entry name" value="PROTEIN CBG26694"/>
    <property type="match status" value="1"/>
</dbReference>
<feature type="domain" description="Reverse transcriptase" evidence="17">
    <location>
        <begin position="227"/>
        <end position="406"/>
    </location>
</feature>
<keyword evidence="9" id="KW-0460">Magnesium</keyword>
<evidence type="ECO:0000256" key="4">
    <source>
        <dbReference type="ARBA" id="ARBA00022722"/>
    </source>
</evidence>
<dbReference type="PROSITE" id="PS50878">
    <property type="entry name" value="RT_POL"/>
    <property type="match status" value="1"/>
</dbReference>
<reference evidence="19 20" key="1">
    <citation type="submission" date="2024-02" db="EMBL/GenBank/DDBJ databases">
        <title>High-quality chromosome-scale genome assembly of Pensacola bahiagrass (Paspalum notatum Flugge var. saurae).</title>
        <authorList>
            <person name="Vega J.M."/>
            <person name="Podio M."/>
            <person name="Orjuela J."/>
            <person name="Siena L.A."/>
            <person name="Pessino S.C."/>
            <person name="Combes M.C."/>
            <person name="Mariac C."/>
            <person name="Albertini E."/>
            <person name="Pupilli F."/>
            <person name="Ortiz J.P.A."/>
            <person name="Leblanc O."/>
        </authorList>
    </citation>
    <scope>NUCLEOTIDE SEQUENCE [LARGE SCALE GENOMIC DNA]</scope>
    <source>
        <strain evidence="19">R1</strain>
        <tissue evidence="19">Leaf</tissue>
    </source>
</reference>
<gene>
    <name evidence="19" type="ORF">U9M48_024844</name>
</gene>
<evidence type="ECO:0000256" key="1">
    <source>
        <dbReference type="ARBA" id="ARBA00022670"/>
    </source>
</evidence>
<dbReference type="GO" id="GO:0015074">
    <property type="term" value="P:DNA integration"/>
    <property type="evidence" value="ECO:0007669"/>
    <property type="project" value="UniProtKB-KW"/>
</dbReference>
<dbReference type="InterPro" id="IPR000477">
    <property type="entry name" value="RT_dom"/>
</dbReference>
<dbReference type="Gene3D" id="2.40.50.40">
    <property type="match status" value="1"/>
</dbReference>
<dbReference type="InterPro" id="IPR021109">
    <property type="entry name" value="Peptidase_aspartic_dom_sf"/>
</dbReference>
<evidence type="ECO:0000256" key="11">
    <source>
        <dbReference type="ARBA" id="ARBA00022918"/>
    </source>
</evidence>
<keyword evidence="2" id="KW-0808">Transferase</keyword>
<dbReference type="GO" id="GO:0006508">
    <property type="term" value="P:proteolysis"/>
    <property type="evidence" value="ECO:0007669"/>
    <property type="project" value="UniProtKB-KW"/>
</dbReference>
<keyword evidence="8" id="KW-0378">Hydrolase</keyword>
<dbReference type="GO" id="GO:0006310">
    <property type="term" value="P:DNA recombination"/>
    <property type="evidence" value="ECO:0007669"/>
    <property type="project" value="UniProtKB-KW"/>
</dbReference>
<dbReference type="PROSITE" id="PS50013">
    <property type="entry name" value="CHROMO_2"/>
    <property type="match status" value="1"/>
</dbReference>
<dbReference type="FunFam" id="3.30.420.10:FF:000219">
    <property type="entry name" value="Putative retroelement"/>
    <property type="match status" value="1"/>
</dbReference>
<dbReference type="SUPFAM" id="SSF56672">
    <property type="entry name" value="DNA/RNA polymerases"/>
    <property type="match status" value="1"/>
</dbReference>
<dbReference type="InterPro" id="IPR043502">
    <property type="entry name" value="DNA/RNA_pol_sf"/>
</dbReference>
<dbReference type="Pfam" id="PF17921">
    <property type="entry name" value="Integrase_H2C2"/>
    <property type="match status" value="1"/>
</dbReference>
<dbReference type="Gene3D" id="3.10.10.10">
    <property type="entry name" value="HIV Type 1 Reverse Transcriptase, subunit A, domain 1"/>
    <property type="match status" value="1"/>
</dbReference>
<feature type="domain" description="Integrase catalytic" evidence="18">
    <location>
        <begin position="719"/>
        <end position="883"/>
    </location>
</feature>
<dbReference type="InterPro" id="IPR012337">
    <property type="entry name" value="RNaseH-like_sf"/>
</dbReference>
<keyword evidence="7" id="KW-0255">Endonuclease</keyword>
<dbReference type="GO" id="GO:0046872">
    <property type="term" value="F:metal ion binding"/>
    <property type="evidence" value="ECO:0007669"/>
    <property type="project" value="UniProtKB-KW"/>
</dbReference>
<dbReference type="GO" id="GO:0003964">
    <property type="term" value="F:RNA-directed DNA polymerase activity"/>
    <property type="evidence" value="ECO:0007669"/>
    <property type="project" value="UniProtKB-KW"/>
</dbReference>
<evidence type="ECO:0000256" key="14">
    <source>
        <dbReference type="ARBA" id="ARBA00023172"/>
    </source>
</evidence>
<protein>
    <recommendedName>
        <fullName evidence="21">Reverse transcriptase</fullName>
    </recommendedName>
</protein>
<evidence type="ECO:0000256" key="8">
    <source>
        <dbReference type="ARBA" id="ARBA00022801"/>
    </source>
</evidence>
<keyword evidence="10" id="KW-0229">DNA integration</keyword>
<evidence type="ECO:0000256" key="9">
    <source>
        <dbReference type="ARBA" id="ARBA00022842"/>
    </source>
</evidence>
<dbReference type="Pfam" id="PF08284">
    <property type="entry name" value="RVP_2"/>
    <property type="match status" value="1"/>
</dbReference>
<evidence type="ECO:0000256" key="2">
    <source>
        <dbReference type="ARBA" id="ARBA00022679"/>
    </source>
</evidence>
<sequence>MELEDDANEEDAAANLGISLHALIGIATANTMRLRVRVGDAELLALVDLGSTHTFINTATAQRLVLPIQPRPGLSVKDANGDSVTSLGLCPDMALHIQDDAFYINCYALALDGFDIVLGVQWLASLGPIMWDFAALSMEFWRNGRVVHWRGEGSGAPTLLSVGPATDLMEALLADYNVFAVPTTLPPVRSHDHRIHLLPRAAPVAVRPYRYPQLLKDEIERQCEDMLTQGIIRPTSSPFSSPVLLVKKHDGSWHFCVDYRALNDKTINDKFPILMVDELLDELKGASFFTKLDLRSGYHQVRMHPDDVAKTAFRTHHGHFEFLVMPFVLTNAPATFQALMNDILRPYIRRFVLVFFDDIWIYSSSWAEHLQHVKAVLQLLRRHELFLKRSKCFFGQETVVYLGHIISGNGVAMDPDKVAAVEAWPRPRTVRALRGFLGLTGYYRKFIAGYGSAAHPLTALLKREAFSWAPEADHAFMAIKRALMSAPLLQLPDFSACFLVDCDASGFGFGAVLHQGDGAIAFFSRPVAPHHAKLPAYERELIGLVKAVHHWRPYLWGRPFTVHTDHWSLKFLLDQRLTMIPQHTWYRPGKQNVVADALSHRDVESSLAVHALTVPPFDIFSALWEELVTNPQAQDIRWTDVDGLLLFKGRALVPDESVLWPQLLEAAHAIGHEGAEKSLHPFRASFYNSSAHHLIREFFRGCLVCQRNKTEHLHPAGLLQPLPVPSEVWSDIAMDFVEGFPKVGGKSVVLTVVDRFSKYGHFIPLGHPYSAASVARVFFDSIVRLHVFPCFIVSDRDPVFTSTFWAELLRLSGVKLLLSSAFHPQTDGQSEVTNRTIVMYLRCLAGDRPRSWLQWLPWAEYCFNTSYQSSLRTTPFQVVYGREPPNLLKYQLGTARVAAVDRQLQDRDLFLAEIHERLLLARDTMKLQSDKKQRDLSFQVGDWVWLRLHHRTATAITTAASSKLGPRFYGPYEVIERIGEVAYRLRLPVGAKIHDVFHVALLKAFNGTPPSSMVPLPPILHGRVLPQPHAVLRARLSRGVWEVLVQWLGRPASDATWEPLESFTSTYPEVQLAEAPEAQKWLGCQFVIRLTLERFRD</sequence>
<evidence type="ECO:0000256" key="6">
    <source>
        <dbReference type="ARBA" id="ARBA00022750"/>
    </source>
</evidence>
<evidence type="ECO:0000259" key="17">
    <source>
        <dbReference type="PROSITE" id="PS50878"/>
    </source>
</evidence>
<dbReference type="InterPro" id="IPR041577">
    <property type="entry name" value="RT_RNaseH_2"/>
</dbReference>
<dbReference type="PROSITE" id="PS50994">
    <property type="entry name" value="INTEGRASE"/>
    <property type="match status" value="1"/>
</dbReference>
<keyword evidence="12" id="KW-0239">DNA-directed DNA polymerase</keyword>
<evidence type="ECO:0000313" key="20">
    <source>
        <dbReference type="Proteomes" id="UP001341281"/>
    </source>
</evidence>
<dbReference type="Pfam" id="PF00078">
    <property type="entry name" value="RVT_1"/>
    <property type="match status" value="1"/>
</dbReference>
<dbReference type="GO" id="GO:0004519">
    <property type="term" value="F:endonuclease activity"/>
    <property type="evidence" value="ECO:0007669"/>
    <property type="project" value="UniProtKB-KW"/>
</dbReference>
<keyword evidence="14" id="KW-0233">DNA recombination</keyword>
<dbReference type="SMART" id="SM00298">
    <property type="entry name" value="CHROMO"/>
    <property type="match status" value="1"/>
</dbReference>
<keyword evidence="13" id="KW-0238">DNA-binding</keyword>
<dbReference type="CDD" id="cd09274">
    <property type="entry name" value="RNase_HI_RT_Ty3"/>
    <property type="match status" value="1"/>
</dbReference>
<dbReference type="Gene3D" id="3.30.420.10">
    <property type="entry name" value="Ribonuclease H-like superfamily/Ribonuclease H"/>
    <property type="match status" value="1"/>
</dbReference>
<keyword evidence="4" id="KW-0540">Nuclease</keyword>
<keyword evidence="6" id="KW-0064">Aspartyl protease</keyword>
<keyword evidence="1" id="KW-0645">Protease</keyword>
<dbReference type="InterPro" id="IPR056924">
    <property type="entry name" value="SH3_Tf2-1"/>
</dbReference>
<dbReference type="Pfam" id="PF24626">
    <property type="entry name" value="SH3_Tf2-1"/>
    <property type="match status" value="1"/>
</dbReference>
<dbReference type="SUPFAM" id="SSF54160">
    <property type="entry name" value="Chromo domain-like"/>
    <property type="match status" value="1"/>
</dbReference>
<dbReference type="CDD" id="cd00303">
    <property type="entry name" value="retropepsin_like"/>
    <property type="match status" value="1"/>
</dbReference>
<dbReference type="InterPro" id="IPR016197">
    <property type="entry name" value="Chromo-like_dom_sf"/>
</dbReference>
<dbReference type="GO" id="GO:0003887">
    <property type="term" value="F:DNA-directed DNA polymerase activity"/>
    <property type="evidence" value="ECO:0007669"/>
    <property type="project" value="UniProtKB-KW"/>
</dbReference>
<dbReference type="InterPro" id="IPR043128">
    <property type="entry name" value="Rev_trsase/Diguanyl_cyclase"/>
</dbReference>
<dbReference type="Proteomes" id="UP001341281">
    <property type="component" value="Chromosome 05"/>
</dbReference>
<dbReference type="CDD" id="cd01647">
    <property type="entry name" value="RT_LTR"/>
    <property type="match status" value="1"/>
</dbReference>
<organism evidence="19 20">
    <name type="scientific">Paspalum notatum var. saurae</name>
    <dbReference type="NCBI Taxonomy" id="547442"/>
    <lineage>
        <taxon>Eukaryota</taxon>
        <taxon>Viridiplantae</taxon>
        <taxon>Streptophyta</taxon>
        <taxon>Embryophyta</taxon>
        <taxon>Tracheophyta</taxon>
        <taxon>Spermatophyta</taxon>
        <taxon>Magnoliopsida</taxon>
        <taxon>Liliopsida</taxon>
        <taxon>Poales</taxon>
        <taxon>Poaceae</taxon>
        <taxon>PACMAD clade</taxon>
        <taxon>Panicoideae</taxon>
        <taxon>Andropogonodae</taxon>
        <taxon>Paspaleae</taxon>
        <taxon>Paspalinae</taxon>
        <taxon>Paspalum</taxon>
    </lineage>
</organism>
<evidence type="ECO:0000256" key="10">
    <source>
        <dbReference type="ARBA" id="ARBA00022908"/>
    </source>
</evidence>
<dbReference type="FunFam" id="3.30.70.270:FF:000020">
    <property type="entry name" value="Transposon Tf2-6 polyprotein-like Protein"/>
    <property type="match status" value="1"/>
</dbReference>
<dbReference type="Gene3D" id="1.10.340.70">
    <property type="match status" value="1"/>
</dbReference>
<proteinExistence type="predicted"/>
<keyword evidence="3" id="KW-0548">Nucleotidyltransferase</keyword>
<keyword evidence="5" id="KW-0479">Metal-binding</keyword>
<dbReference type="InterPro" id="IPR041588">
    <property type="entry name" value="Integrase_H2C2"/>
</dbReference>
<keyword evidence="11" id="KW-0695">RNA-directed DNA polymerase</keyword>
<dbReference type="SUPFAM" id="SSF50630">
    <property type="entry name" value="Acid proteases"/>
    <property type="match status" value="1"/>
</dbReference>
<evidence type="ECO:0000256" key="3">
    <source>
        <dbReference type="ARBA" id="ARBA00022695"/>
    </source>
</evidence>
<dbReference type="InterPro" id="IPR036397">
    <property type="entry name" value="RNaseH_sf"/>
</dbReference>
<evidence type="ECO:0000313" key="19">
    <source>
        <dbReference type="EMBL" id="WVZ76926.1"/>
    </source>
</evidence>
<dbReference type="FunFam" id="3.10.10.10:FF:000007">
    <property type="entry name" value="Retrovirus-related Pol polyprotein from transposon 17.6-like Protein"/>
    <property type="match status" value="1"/>
</dbReference>
<keyword evidence="15" id="KW-0511">Multifunctional enzyme</keyword>
<dbReference type="GO" id="GO:0004190">
    <property type="term" value="F:aspartic-type endopeptidase activity"/>
    <property type="evidence" value="ECO:0007669"/>
    <property type="project" value="UniProtKB-KW"/>
</dbReference>
<dbReference type="Gene3D" id="3.30.70.270">
    <property type="match status" value="2"/>
</dbReference>
<dbReference type="EMBL" id="CP144749">
    <property type="protein sequence ID" value="WVZ76926.1"/>
    <property type="molecule type" value="Genomic_DNA"/>
</dbReference>
<dbReference type="AlphaFoldDB" id="A0AAQ3WXE2"/>
<dbReference type="InterPro" id="IPR050951">
    <property type="entry name" value="Retrovirus_Pol_polyprotein"/>
</dbReference>
<dbReference type="Gene3D" id="2.40.70.10">
    <property type="entry name" value="Acid Proteases"/>
    <property type="match status" value="1"/>
</dbReference>
<dbReference type="InterPro" id="IPR001584">
    <property type="entry name" value="Integrase_cat-core"/>
</dbReference>
<evidence type="ECO:0000256" key="13">
    <source>
        <dbReference type="ARBA" id="ARBA00023125"/>
    </source>
</evidence>
<feature type="domain" description="Chromo" evidence="16">
    <location>
        <begin position="1026"/>
        <end position="1070"/>
    </location>
</feature>
<evidence type="ECO:0000256" key="15">
    <source>
        <dbReference type="ARBA" id="ARBA00023268"/>
    </source>
</evidence>
<evidence type="ECO:0000259" key="18">
    <source>
        <dbReference type="PROSITE" id="PS50994"/>
    </source>
</evidence>
<dbReference type="GO" id="GO:0003677">
    <property type="term" value="F:DNA binding"/>
    <property type="evidence" value="ECO:0007669"/>
    <property type="project" value="UniProtKB-KW"/>
</dbReference>
<dbReference type="SUPFAM" id="SSF53098">
    <property type="entry name" value="Ribonuclease H-like"/>
    <property type="match status" value="1"/>
</dbReference>
<evidence type="ECO:0000256" key="12">
    <source>
        <dbReference type="ARBA" id="ARBA00022932"/>
    </source>
</evidence>
<dbReference type="Pfam" id="PF17919">
    <property type="entry name" value="RT_RNaseH_2"/>
    <property type="match status" value="1"/>
</dbReference>